<proteinExistence type="predicted"/>
<protein>
    <submittedName>
        <fullName evidence="1">HD domain-containing protein</fullName>
    </submittedName>
</protein>
<dbReference type="AlphaFoldDB" id="A0A285TYQ5"/>
<dbReference type="Proteomes" id="UP000219167">
    <property type="component" value="Unassembled WGS sequence"/>
</dbReference>
<dbReference type="Gene3D" id="1.10.3210.10">
    <property type="entry name" value="Hypothetical protein af1432"/>
    <property type="match status" value="1"/>
</dbReference>
<keyword evidence="2" id="KW-1185">Reference proteome</keyword>
<organism evidence="1 2">
    <name type="scientific">Rhizobium subbaraonis</name>
    <dbReference type="NCBI Taxonomy" id="908946"/>
    <lineage>
        <taxon>Bacteria</taxon>
        <taxon>Pseudomonadati</taxon>
        <taxon>Pseudomonadota</taxon>
        <taxon>Alphaproteobacteria</taxon>
        <taxon>Hyphomicrobiales</taxon>
        <taxon>Rhizobiaceae</taxon>
        <taxon>Rhizobium/Agrobacterium group</taxon>
        <taxon>Rhizobium</taxon>
    </lineage>
</organism>
<reference evidence="1 2" key="1">
    <citation type="submission" date="2017-08" db="EMBL/GenBank/DDBJ databases">
        <authorList>
            <person name="de Groot N.N."/>
        </authorList>
    </citation>
    <scope>NUCLEOTIDE SEQUENCE [LARGE SCALE GENOMIC DNA]</scope>
    <source>
        <strain evidence="1 2">JC85</strain>
    </source>
</reference>
<dbReference type="EMBL" id="OBQD01000001">
    <property type="protein sequence ID" value="SOC34804.1"/>
    <property type="molecule type" value="Genomic_DNA"/>
</dbReference>
<gene>
    <name evidence="1" type="ORF">SAMN05892877_10131</name>
</gene>
<name>A0A285TYQ5_9HYPH</name>
<sequence>MNASTMLMRAVAIARNAHHGQLDKVGEPYFEHCRRVAEAMSTAEEKTVAYLHDVVEKTGSWTSARLAGEGFSRASSMRWTH</sequence>
<dbReference type="SUPFAM" id="SSF109604">
    <property type="entry name" value="HD-domain/PDEase-like"/>
    <property type="match status" value="1"/>
</dbReference>
<evidence type="ECO:0000313" key="2">
    <source>
        <dbReference type="Proteomes" id="UP000219167"/>
    </source>
</evidence>
<evidence type="ECO:0000313" key="1">
    <source>
        <dbReference type="EMBL" id="SOC34804.1"/>
    </source>
</evidence>
<accession>A0A285TYQ5</accession>